<evidence type="ECO:0000256" key="1">
    <source>
        <dbReference type="SAM" id="Phobius"/>
    </source>
</evidence>
<evidence type="ECO:0008006" key="4">
    <source>
        <dbReference type="Google" id="ProtNLM"/>
    </source>
</evidence>
<reference evidence="2 3" key="1">
    <citation type="journal article" date="2016" name="Nat. Commun.">
        <title>Thousands of microbial genomes shed light on interconnected biogeochemical processes in an aquifer system.</title>
        <authorList>
            <person name="Anantharaman K."/>
            <person name="Brown C.T."/>
            <person name="Hug L.A."/>
            <person name="Sharon I."/>
            <person name="Castelle C.J."/>
            <person name="Probst A.J."/>
            <person name="Thomas B.C."/>
            <person name="Singh A."/>
            <person name="Wilkins M.J."/>
            <person name="Karaoz U."/>
            <person name="Brodie E.L."/>
            <person name="Williams K.H."/>
            <person name="Hubbard S.S."/>
            <person name="Banfield J.F."/>
        </authorList>
    </citation>
    <scope>NUCLEOTIDE SEQUENCE [LARGE SCALE GENOMIC DNA]</scope>
</reference>
<dbReference type="AlphaFoldDB" id="A0A1F5E8G9"/>
<comment type="caution">
    <text evidence="2">The sequence shown here is derived from an EMBL/GenBank/DDBJ whole genome shotgun (WGS) entry which is preliminary data.</text>
</comment>
<protein>
    <recommendedName>
        <fullName evidence="4">Heptaprenyl diphosphate synthase</fullName>
    </recommendedName>
</protein>
<evidence type="ECO:0000313" key="3">
    <source>
        <dbReference type="Proteomes" id="UP000177006"/>
    </source>
</evidence>
<accession>A0A1F5E8G9</accession>
<gene>
    <name evidence="2" type="ORF">A2160_03410</name>
</gene>
<keyword evidence="1" id="KW-0472">Membrane</keyword>
<feature type="transmembrane region" description="Helical" evidence="1">
    <location>
        <begin position="80"/>
        <end position="100"/>
    </location>
</feature>
<feature type="transmembrane region" description="Helical" evidence="1">
    <location>
        <begin position="121"/>
        <end position="142"/>
    </location>
</feature>
<feature type="transmembrane region" description="Helical" evidence="1">
    <location>
        <begin position="29"/>
        <end position="49"/>
    </location>
</feature>
<keyword evidence="1" id="KW-0812">Transmembrane</keyword>
<keyword evidence="1" id="KW-1133">Transmembrane helix</keyword>
<dbReference type="Proteomes" id="UP000177006">
    <property type="component" value="Unassembled WGS sequence"/>
</dbReference>
<proteinExistence type="predicted"/>
<evidence type="ECO:0000313" key="2">
    <source>
        <dbReference type="EMBL" id="OGD63707.1"/>
    </source>
</evidence>
<dbReference type="EMBL" id="MEZK01000005">
    <property type="protein sequence ID" value="OGD63707.1"/>
    <property type="molecule type" value="Genomic_DNA"/>
</dbReference>
<dbReference type="STRING" id="1797457.A2160_03410"/>
<organism evidence="2 3">
    <name type="scientific">Candidatus Beckwithbacteria bacterium RBG_13_42_9</name>
    <dbReference type="NCBI Taxonomy" id="1797457"/>
    <lineage>
        <taxon>Bacteria</taxon>
        <taxon>Candidatus Beckwithiibacteriota</taxon>
    </lineage>
</organism>
<name>A0A1F5E8G9_9BACT</name>
<feature type="transmembrane region" description="Helical" evidence="1">
    <location>
        <begin position="148"/>
        <end position="167"/>
    </location>
</feature>
<sequence>MKSFVAILPKALTLEVALGMVVFTIPLFLSGPQLLVGTIVSALLIIIAVKTSPKYWLPLAMLPSLGAFMHGVLFGPLTFFLLYFLPVIWLGNYIFMRVAVNKIELPLAVKILVASSFKAALLFLLARIYYGLGIVPAVFIVAMGINQWFTALAGGIIGSLALANGGARRE</sequence>